<gene>
    <name evidence="9" type="ORF">ROG8370_01842</name>
</gene>
<evidence type="ECO:0000313" key="9">
    <source>
        <dbReference type="EMBL" id="SLN43291.1"/>
    </source>
</evidence>
<comment type="subcellular location">
    <subcellularLocation>
        <location evidence="7">Cell inner membrane</location>
        <topology evidence="7">Multi-pass membrane protein</topology>
    </subcellularLocation>
    <subcellularLocation>
        <location evidence="1">Cell membrane</location>
        <topology evidence="1">Multi-pass membrane protein</topology>
    </subcellularLocation>
</comment>
<evidence type="ECO:0000256" key="1">
    <source>
        <dbReference type="ARBA" id="ARBA00004651"/>
    </source>
</evidence>
<dbReference type="OrthoDB" id="6183232at2"/>
<evidence type="ECO:0000256" key="5">
    <source>
        <dbReference type="ARBA" id="ARBA00022989"/>
    </source>
</evidence>
<dbReference type="InterPro" id="IPR055348">
    <property type="entry name" value="DctQ"/>
</dbReference>
<comment type="subunit">
    <text evidence="7">The complex comprises the extracytoplasmic solute receptor protein and the two transmembrane proteins.</text>
</comment>
<keyword evidence="10" id="KW-1185">Reference proteome</keyword>
<evidence type="ECO:0000256" key="2">
    <source>
        <dbReference type="ARBA" id="ARBA00022448"/>
    </source>
</evidence>
<feature type="transmembrane region" description="Helical" evidence="7">
    <location>
        <begin position="95"/>
        <end position="116"/>
    </location>
</feature>
<evidence type="ECO:0000313" key="10">
    <source>
        <dbReference type="Proteomes" id="UP000194012"/>
    </source>
</evidence>
<feature type="transmembrane region" description="Helical" evidence="7">
    <location>
        <begin position="56"/>
        <end position="74"/>
    </location>
</feature>
<evidence type="ECO:0000259" key="8">
    <source>
        <dbReference type="Pfam" id="PF04290"/>
    </source>
</evidence>
<organism evidence="9 10">
    <name type="scientific">Roseovarius gaetbuli</name>
    <dbReference type="NCBI Taxonomy" id="1356575"/>
    <lineage>
        <taxon>Bacteria</taxon>
        <taxon>Pseudomonadati</taxon>
        <taxon>Pseudomonadota</taxon>
        <taxon>Alphaproteobacteria</taxon>
        <taxon>Rhodobacterales</taxon>
        <taxon>Roseobacteraceae</taxon>
        <taxon>Roseovarius</taxon>
    </lineage>
</organism>
<accession>A0A1X6Z887</accession>
<dbReference type="AlphaFoldDB" id="A0A1X6Z887"/>
<evidence type="ECO:0000256" key="7">
    <source>
        <dbReference type="RuleBase" id="RU369079"/>
    </source>
</evidence>
<dbReference type="GO" id="GO:0022857">
    <property type="term" value="F:transmembrane transporter activity"/>
    <property type="evidence" value="ECO:0007669"/>
    <property type="project" value="UniProtKB-UniRule"/>
</dbReference>
<name>A0A1X6Z887_9RHOB</name>
<protein>
    <recommendedName>
        <fullName evidence="7">TRAP transporter small permease protein</fullName>
    </recommendedName>
</protein>
<evidence type="ECO:0000256" key="6">
    <source>
        <dbReference type="ARBA" id="ARBA00023136"/>
    </source>
</evidence>
<comment type="function">
    <text evidence="7">Part of the tripartite ATP-independent periplasmic (TRAP) transport system.</text>
</comment>
<evidence type="ECO:0000256" key="4">
    <source>
        <dbReference type="ARBA" id="ARBA00022692"/>
    </source>
</evidence>
<comment type="similarity">
    <text evidence="7">Belongs to the TRAP transporter small permease family.</text>
</comment>
<feature type="transmembrane region" description="Helical" evidence="7">
    <location>
        <begin position="136"/>
        <end position="155"/>
    </location>
</feature>
<keyword evidence="4 7" id="KW-0812">Transmembrane</keyword>
<proteinExistence type="inferred from homology"/>
<dbReference type="RefSeq" id="WP_085826768.1">
    <property type="nucleotide sequence ID" value="NZ_FWFJ01000014.1"/>
</dbReference>
<dbReference type="Proteomes" id="UP000194012">
    <property type="component" value="Unassembled WGS sequence"/>
</dbReference>
<dbReference type="Pfam" id="PF04290">
    <property type="entry name" value="DctQ"/>
    <property type="match status" value="1"/>
</dbReference>
<reference evidence="10" key="1">
    <citation type="submission" date="2017-03" db="EMBL/GenBank/DDBJ databases">
        <authorList>
            <person name="Rodrigo-Torres L."/>
            <person name="Arahal R.D."/>
            <person name="Lucena T."/>
        </authorList>
    </citation>
    <scope>NUCLEOTIDE SEQUENCE [LARGE SCALE GENOMIC DNA]</scope>
    <source>
        <strain evidence="10">CECT 8370</strain>
    </source>
</reference>
<keyword evidence="7" id="KW-0997">Cell inner membrane</keyword>
<evidence type="ECO:0000256" key="3">
    <source>
        <dbReference type="ARBA" id="ARBA00022475"/>
    </source>
</evidence>
<keyword evidence="5 7" id="KW-1133">Transmembrane helix</keyword>
<sequence length="169" mass="18350">MTVMIRRLADGFAVLGGVILLIIVAVTTTNTSAFILDRIAGMFGRNVAGLPGYEDFVQLAISGVALMFFPYCQAQRGHVAVELFVDRLPQRMQRGLDRLWLILTAGIALFLAYWMVFGLLEARSDGAVTSVLGWPVWPFYSPGLASMILWALVAISQISGQISGAPQDA</sequence>
<dbReference type="EMBL" id="FWFJ01000014">
    <property type="protein sequence ID" value="SLN43291.1"/>
    <property type="molecule type" value="Genomic_DNA"/>
</dbReference>
<keyword evidence="6 7" id="KW-0472">Membrane</keyword>
<feature type="domain" description="Tripartite ATP-independent periplasmic transporters DctQ component" evidence="8">
    <location>
        <begin position="40"/>
        <end position="161"/>
    </location>
</feature>
<keyword evidence="3" id="KW-1003">Cell membrane</keyword>
<dbReference type="GO" id="GO:0005886">
    <property type="term" value="C:plasma membrane"/>
    <property type="evidence" value="ECO:0007669"/>
    <property type="project" value="UniProtKB-SubCell"/>
</dbReference>
<feature type="transmembrane region" description="Helical" evidence="7">
    <location>
        <begin position="12"/>
        <end position="36"/>
    </location>
</feature>
<keyword evidence="2 7" id="KW-0813">Transport</keyword>